<dbReference type="InterPro" id="IPR006362">
    <property type="entry name" value="Cbl_synth_CobM/CibF"/>
</dbReference>
<dbReference type="Proteomes" id="UP001302374">
    <property type="component" value="Chromosome"/>
</dbReference>
<dbReference type="Pfam" id="PF11760">
    <property type="entry name" value="CbiG_N"/>
    <property type="match status" value="1"/>
</dbReference>
<dbReference type="GO" id="GO:0046026">
    <property type="term" value="F:precorrin-4 C11-methyltransferase activity"/>
    <property type="evidence" value="ECO:0007669"/>
    <property type="project" value="UniProtKB-EC"/>
</dbReference>
<dbReference type="EC" id="2.1.1.133" evidence="9"/>
<dbReference type="PANTHER" id="PTHR37477">
    <property type="entry name" value="COBALT-PRECORRIN-5A HYDROLASE"/>
    <property type="match status" value="1"/>
</dbReference>
<dbReference type="SUPFAM" id="SSF159664">
    <property type="entry name" value="CobE/GbiG C-terminal domain-like"/>
    <property type="match status" value="1"/>
</dbReference>
<dbReference type="NCBIfam" id="TIGR01465">
    <property type="entry name" value="cobM_cbiF"/>
    <property type="match status" value="1"/>
</dbReference>
<dbReference type="RefSeq" id="WP_118303622.1">
    <property type="nucleotide sequence ID" value="NZ_BMPA01000004.1"/>
</dbReference>
<dbReference type="InterPro" id="IPR014777">
    <property type="entry name" value="4pyrrole_Mease_sub1"/>
</dbReference>
<proteinExistence type="inferred from homology"/>
<dbReference type="Pfam" id="PF01890">
    <property type="entry name" value="CbiG_C"/>
    <property type="match status" value="1"/>
</dbReference>
<name>A0ABZ0FZ19_9BACT</name>
<dbReference type="CDD" id="cd11641">
    <property type="entry name" value="Precorrin-4_C11-MT"/>
    <property type="match status" value="1"/>
</dbReference>
<evidence type="ECO:0000256" key="2">
    <source>
        <dbReference type="ARBA" id="ARBA00022603"/>
    </source>
</evidence>
<dbReference type="InterPro" id="IPR021745">
    <property type="entry name" value="CbiG_mid"/>
</dbReference>
<gene>
    <name evidence="9" type="primary">cobM</name>
    <name evidence="9" type="ORF">F1644_15125</name>
</gene>
<dbReference type="SUPFAM" id="SSF53790">
    <property type="entry name" value="Tetrapyrrole methylase"/>
    <property type="match status" value="1"/>
</dbReference>
<feature type="domain" description="Cobalamin synthesis G N-terminal" evidence="7">
    <location>
        <begin position="49"/>
        <end position="129"/>
    </location>
</feature>
<accession>A0ABZ0FZ19</accession>
<evidence type="ECO:0000313" key="10">
    <source>
        <dbReference type="Proteomes" id="UP001302374"/>
    </source>
</evidence>
<feature type="domain" description="Tetrapyrrole methylase" evidence="5">
    <location>
        <begin position="363"/>
        <end position="566"/>
    </location>
</feature>
<evidence type="ECO:0000313" key="9">
    <source>
        <dbReference type="EMBL" id="WOF13514.1"/>
    </source>
</evidence>
<dbReference type="Gene3D" id="3.30.420.180">
    <property type="entry name" value="CobE/GbiG C-terminal domain"/>
    <property type="match status" value="1"/>
</dbReference>
<dbReference type="GO" id="GO:0032259">
    <property type="term" value="P:methylation"/>
    <property type="evidence" value="ECO:0007669"/>
    <property type="project" value="UniProtKB-KW"/>
</dbReference>
<evidence type="ECO:0000256" key="4">
    <source>
        <dbReference type="ARBA" id="ARBA00022691"/>
    </source>
</evidence>
<dbReference type="InterPro" id="IPR036518">
    <property type="entry name" value="CobE/GbiG_C_sf"/>
</dbReference>
<reference evidence="9 10" key="1">
    <citation type="submission" date="2019-09" db="EMBL/GenBank/DDBJ databases">
        <title>Butyricimonas paravirosa DSM 105722 (=214-4 = JCM 18677 = CCUG 65563).</title>
        <authorList>
            <person name="Le Roy T."/>
            <person name="Cani P.D."/>
        </authorList>
    </citation>
    <scope>NUCLEOTIDE SEQUENCE [LARGE SCALE GENOMIC DNA]</scope>
    <source>
        <strain evidence="9 10">DSM 105722</strain>
    </source>
</reference>
<evidence type="ECO:0000259" key="6">
    <source>
        <dbReference type="Pfam" id="PF01890"/>
    </source>
</evidence>
<organism evidence="9 10">
    <name type="scientific">Butyricimonas paravirosa</name>
    <dbReference type="NCBI Taxonomy" id="1472417"/>
    <lineage>
        <taxon>Bacteria</taxon>
        <taxon>Pseudomonadati</taxon>
        <taxon>Bacteroidota</taxon>
        <taxon>Bacteroidia</taxon>
        <taxon>Bacteroidales</taxon>
        <taxon>Odoribacteraceae</taxon>
        <taxon>Butyricimonas</taxon>
    </lineage>
</organism>
<dbReference type="InterPro" id="IPR038029">
    <property type="entry name" value="GbiG_N_sf"/>
</dbReference>
<evidence type="ECO:0000259" key="8">
    <source>
        <dbReference type="Pfam" id="PF11761"/>
    </source>
</evidence>
<keyword evidence="10" id="KW-1185">Reference proteome</keyword>
<dbReference type="GeneID" id="86892655"/>
<dbReference type="Gene3D" id="3.40.1010.10">
    <property type="entry name" value="Cobalt-precorrin-4 Transmethylase, Domain 1"/>
    <property type="match status" value="1"/>
</dbReference>
<keyword evidence="4" id="KW-0949">S-adenosyl-L-methionine</keyword>
<dbReference type="Pfam" id="PF00590">
    <property type="entry name" value="TP_methylase"/>
    <property type="match status" value="1"/>
</dbReference>
<dbReference type="InterPro" id="IPR052553">
    <property type="entry name" value="CbiG_hydrolase"/>
</dbReference>
<comment type="similarity">
    <text evidence="1">Belongs to the precorrin methyltransferase family.</text>
</comment>
<dbReference type="InterPro" id="IPR014776">
    <property type="entry name" value="4pyrrole_Mease_sub2"/>
</dbReference>
<dbReference type="Gene3D" id="3.40.50.11220">
    <property type="match status" value="1"/>
</dbReference>
<dbReference type="InterPro" id="IPR000878">
    <property type="entry name" value="4pyrrol_Mease"/>
</dbReference>
<dbReference type="Pfam" id="PF11761">
    <property type="entry name" value="CbiG_mid"/>
    <property type="match status" value="1"/>
</dbReference>
<evidence type="ECO:0000259" key="5">
    <source>
        <dbReference type="Pfam" id="PF00590"/>
    </source>
</evidence>
<protein>
    <submittedName>
        <fullName evidence="9">Precorrin-4 C(11)-methyltransferase</fullName>
        <ecNumber evidence="9">2.1.1.133</ecNumber>
    </submittedName>
</protein>
<dbReference type="PANTHER" id="PTHR37477:SF1">
    <property type="entry name" value="COBALT-PRECORRIN-5A HYDROLASE"/>
    <property type="match status" value="1"/>
</dbReference>
<dbReference type="EMBL" id="CP043839">
    <property type="protein sequence ID" value="WOF13514.1"/>
    <property type="molecule type" value="Genomic_DNA"/>
</dbReference>
<keyword evidence="3 9" id="KW-0808">Transferase</keyword>
<feature type="domain" description="Cobalamin biosynthesis central region" evidence="8">
    <location>
        <begin position="134"/>
        <end position="225"/>
    </location>
</feature>
<dbReference type="SUPFAM" id="SSF159672">
    <property type="entry name" value="CbiG N-terminal domain-like"/>
    <property type="match status" value="1"/>
</dbReference>
<evidence type="ECO:0000256" key="3">
    <source>
        <dbReference type="ARBA" id="ARBA00022679"/>
    </source>
</evidence>
<keyword evidence="2 9" id="KW-0489">Methyltransferase</keyword>
<sequence length="606" mass="67238">MKKIAIIIASHQGLAQALTIHRELPETELFYAGEGQENPCTSIDSIPAFVAANFTRYEGLVFIGALGICVRAIAPCIHSKYTDPAVVNIDSTGKHVISVLSGHVGGANELTRRLASILGADPVITTQSDNNDLWALDTIHERFEGWIPEPVGPMNEIIYKFVNRRPVALLLDIQDSGTRNLERTAPPHVDIYNSFQEIDQKRYEALIIVSPFIYPVVIPTLYYRPHVLSLGFGCRENCDPSGVREYITARLIEAGISPTSLTNLATIDIKKDEPVVDLLTHSLILSMDSYSPDELRDITVPNPSEKVREVTSSPSVAEAAALRSTGNTRLLLEKQKGKLSEGNDFTFAVAMNRAVERRGFIEIVGAGPGDPELISVKGKHFLEQADLILYAGSLVPVELTYYAKPGATVRSSADMTLEEQFALMKEFYDRGLFIVRLHTGDPCIYGAIQEQMAFFDEYGMDYHITPGISSFLAAAAALQSQFTIPEKVQTIILTRGEGRTPMPEKEKLHLLARSQSTMCIFLSASIVDQVQSELMQHYPPTTPVAACYHLTWKDERIYRGELQDLAKIVKENNLTLTTMIVVGDAIDNRQGLSKLYSHQFKHLFRN</sequence>
<dbReference type="Gene3D" id="3.30.950.10">
    <property type="entry name" value="Methyltransferase, Cobalt-precorrin-4 Transmethylase, Domain 2"/>
    <property type="match status" value="1"/>
</dbReference>
<dbReference type="InterPro" id="IPR002750">
    <property type="entry name" value="CobE/GbiG_C"/>
</dbReference>
<feature type="domain" description="CobE/GbiG C-terminal" evidence="6">
    <location>
        <begin position="228"/>
        <end position="350"/>
    </location>
</feature>
<evidence type="ECO:0000256" key="1">
    <source>
        <dbReference type="ARBA" id="ARBA00005879"/>
    </source>
</evidence>
<dbReference type="InterPro" id="IPR035996">
    <property type="entry name" value="4pyrrol_Methylase_sf"/>
</dbReference>
<evidence type="ECO:0000259" key="7">
    <source>
        <dbReference type="Pfam" id="PF11760"/>
    </source>
</evidence>
<dbReference type="InterPro" id="IPR021744">
    <property type="entry name" value="CbiG_N"/>
</dbReference>